<dbReference type="InterPro" id="IPR036291">
    <property type="entry name" value="NAD(P)-bd_dom_sf"/>
</dbReference>
<dbReference type="PANTHER" id="PTHR42751">
    <property type="entry name" value="SODIUM/HYDROGEN EXCHANGER FAMILY/TRKA DOMAIN PROTEIN"/>
    <property type="match status" value="1"/>
</dbReference>
<feature type="transmembrane region" description="Helical" evidence="7">
    <location>
        <begin position="294"/>
        <end position="313"/>
    </location>
</feature>
<dbReference type="PANTHER" id="PTHR42751:SF3">
    <property type="entry name" value="SODIUM_GLUTAMATE SYMPORTER"/>
    <property type="match status" value="1"/>
</dbReference>
<dbReference type="OrthoDB" id="9781411at2"/>
<dbReference type="Gene3D" id="3.40.50.720">
    <property type="entry name" value="NAD(P)-binding Rossmann-like Domain"/>
    <property type="match status" value="1"/>
</dbReference>
<feature type="transmembrane region" description="Helical" evidence="7">
    <location>
        <begin position="57"/>
        <end position="74"/>
    </location>
</feature>
<dbReference type="EMBL" id="FOCP01000032">
    <property type="protein sequence ID" value="SEN67274.1"/>
    <property type="molecule type" value="Genomic_DNA"/>
</dbReference>
<evidence type="ECO:0000256" key="1">
    <source>
        <dbReference type="ARBA" id="ARBA00004141"/>
    </source>
</evidence>
<dbReference type="GO" id="GO:0016020">
    <property type="term" value="C:membrane"/>
    <property type="evidence" value="ECO:0007669"/>
    <property type="project" value="UniProtKB-SubCell"/>
</dbReference>
<keyword evidence="4 7" id="KW-0812">Transmembrane</keyword>
<dbReference type="Gene3D" id="1.20.1530.20">
    <property type="match status" value="1"/>
</dbReference>
<feature type="domain" description="RCK N-terminal" evidence="9">
    <location>
        <begin position="412"/>
        <end position="527"/>
    </location>
</feature>
<feature type="transmembrane region" description="Helical" evidence="7">
    <location>
        <begin position="182"/>
        <end position="204"/>
    </location>
</feature>
<feature type="transmembrane region" description="Helical" evidence="7">
    <location>
        <begin position="6"/>
        <end position="23"/>
    </location>
</feature>
<reference evidence="10 11" key="1">
    <citation type="submission" date="2016-10" db="EMBL/GenBank/DDBJ databases">
        <authorList>
            <person name="de Groot N.N."/>
        </authorList>
    </citation>
    <scope>NUCLEOTIDE SEQUENCE [LARGE SCALE GENOMIC DNA]</scope>
    <source>
        <strain evidence="10 11">Nm22</strain>
    </source>
</reference>
<keyword evidence="5 7" id="KW-1133">Transmembrane helix</keyword>
<dbReference type="RefSeq" id="WP_090634579.1">
    <property type="nucleotide sequence ID" value="NZ_FOCP01000032.1"/>
</dbReference>
<evidence type="ECO:0000256" key="5">
    <source>
        <dbReference type="ARBA" id="ARBA00022989"/>
    </source>
</evidence>
<dbReference type="InterPro" id="IPR003148">
    <property type="entry name" value="RCK_N"/>
</dbReference>
<dbReference type="Proteomes" id="UP000199459">
    <property type="component" value="Unassembled WGS sequence"/>
</dbReference>
<feature type="transmembrane region" description="Helical" evidence="7">
    <location>
        <begin position="114"/>
        <end position="135"/>
    </location>
</feature>
<dbReference type="GO" id="GO:1902600">
    <property type="term" value="P:proton transmembrane transport"/>
    <property type="evidence" value="ECO:0007669"/>
    <property type="project" value="InterPro"/>
</dbReference>
<proteinExistence type="inferred from homology"/>
<evidence type="ECO:0000256" key="6">
    <source>
        <dbReference type="ARBA" id="ARBA00023136"/>
    </source>
</evidence>
<keyword evidence="6 7" id="KW-0472">Membrane</keyword>
<dbReference type="SUPFAM" id="SSF51735">
    <property type="entry name" value="NAD(P)-binding Rossmann-fold domains"/>
    <property type="match status" value="1"/>
</dbReference>
<feature type="transmembrane region" description="Helical" evidence="7">
    <location>
        <begin position="147"/>
        <end position="170"/>
    </location>
</feature>
<feature type="transmembrane region" description="Helical" evidence="7">
    <location>
        <begin position="216"/>
        <end position="236"/>
    </location>
</feature>
<evidence type="ECO:0000259" key="9">
    <source>
        <dbReference type="Pfam" id="PF02254"/>
    </source>
</evidence>
<evidence type="ECO:0000256" key="4">
    <source>
        <dbReference type="ARBA" id="ARBA00022692"/>
    </source>
</evidence>
<organism evidence="10 11">
    <name type="scientific">Nitrosomonas marina</name>
    <dbReference type="NCBI Taxonomy" id="917"/>
    <lineage>
        <taxon>Bacteria</taxon>
        <taxon>Pseudomonadati</taxon>
        <taxon>Pseudomonadota</taxon>
        <taxon>Betaproteobacteria</taxon>
        <taxon>Nitrosomonadales</taxon>
        <taxon>Nitrosomonadaceae</taxon>
        <taxon>Nitrosomonas</taxon>
    </lineage>
</organism>
<comment type="subcellular location">
    <subcellularLocation>
        <location evidence="1">Membrane</location>
        <topology evidence="1">Multi-pass membrane protein</topology>
    </subcellularLocation>
</comment>
<name>A0A1H8IFH5_9PROT</name>
<dbReference type="GO" id="GO:0006813">
    <property type="term" value="P:potassium ion transport"/>
    <property type="evidence" value="ECO:0007669"/>
    <property type="project" value="InterPro"/>
</dbReference>
<evidence type="ECO:0000256" key="7">
    <source>
        <dbReference type="SAM" id="Phobius"/>
    </source>
</evidence>
<evidence type="ECO:0000313" key="11">
    <source>
        <dbReference type="Proteomes" id="UP000199459"/>
    </source>
</evidence>
<evidence type="ECO:0000313" key="10">
    <source>
        <dbReference type="EMBL" id="SEN67274.1"/>
    </source>
</evidence>
<feature type="transmembrane region" description="Helical" evidence="7">
    <location>
        <begin position="86"/>
        <end position="108"/>
    </location>
</feature>
<dbReference type="InterPro" id="IPR038770">
    <property type="entry name" value="Na+/solute_symporter_sf"/>
</dbReference>
<feature type="transmembrane region" description="Helical" evidence="7">
    <location>
        <begin position="355"/>
        <end position="375"/>
    </location>
</feature>
<evidence type="ECO:0000256" key="3">
    <source>
        <dbReference type="ARBA" id="ARBA00022448"/>
    </source>
</evidence>
<dbReference type="AlphaFoldDB" id="A0A1H8IFH5"/>
<dbReference type="GO" id="GO:0015297">
    <property type="term" value="F:antiporter activity"/>
    <property type="evidence" value="ECO:0007669"/>
    <property type="project" value="InterPro"/>
</dbReference>
<evidence type="ECO:0000259" key="8">
    <source>
        <dbReference type="Pfam" id="PF00999"/>
    </source>
</evidence>
<dbReference type="Pfam" id="PF00999">
    <property type="entry name" value="Na_H_Exchanger"/>
    <property type="match status" value="1"/>
</dbReference>
<feature type="transmembrane region" description="Helical" evidence="7">
    <location>
        <begin position="325"/>
        <end position="349"/>
    </location>
</feature>
<keyword evidence="3" id="KW-0813">Transport</keyword>
<dbReference type="Pfam" id="PF02254">
    <property type="entry name" value="TrkA_N"/>
    <property type="match status" value="1"/>
</dbReference>
<feature type="domain" description="Cation/H+ exchanger transmembrane" evidence="8">
    <location>
        <begin position="15"/>
        <end position="368"/>
    </location>
</feature>
<comment type="similarity">
    <text evidence="2">Belongs to the monovalent cation:proton antiporter 2 (CPA2) transporter (TC 2.A.37) family.</text>
</comment>
<protein>
    <submittedName>
        <fullName evidence="10">Transporter, CPA2 family</fullName>
    </submittedName>
</protein>
<accession>A0A1H8IFH5</accession>
<gene>
    <name evidence="10" type="ORF">SAMN05216325_1328</name>
</gene>
<dbReference type="InterPro" id="IPR006153">
    <property type="entry name" value="Cation/H_exchanger_TM"/>
</dbReference>
<dbReference type="STRING" id="917.SAMN05216326_101152"/>
<sequence>MIENIFIQIGAILGLAVVGGALAQLLRQPLIVAFIAVGILVGPSALGLVAYSSEIELFARLGIALLLFVVGLKLDLHIIRTVGPVALACGLGQVFFTSMIGYLLALLLGMSHVAAIYVAVALTFSSTIIIVKLLSDKREVDALHGRIAVGFLIVQDIVVVLVMIGLTAFGQAGGEVNMGWEAMQVVLKGTAMLLVVALLMRYVLPGLLHRLAHSSELLMLFAIAWAVLGAVAGDALGFSKEVGAFLAGVSIASTPFREQVAARLVSLRDFLLLFFFIELGAILDLSTLDAQISTSIVFSLFVLIGNPIIVMIIMGYMGYRKRTGFLAGLTVAQISEFSLVLAALGLSLGHLQQETVGLITLVGLITISASTYMILYSHAIYERLAPWLSLFERKVPHRELDSLLGEKGEVDVLLFGLGRYGASLAENLRGQGCRVLAVDFDPTTVQQHIRDGYQVHYGDAEDPELVATLPLAHTRWVVSTVRDQTINRTLLHGLRQNKYLGKVAIASASHRDARQFERDGIDMVLMPYADAAKEAAERLLTDVRDGNPGKVGEMG</sequence>
<evidence type="ECO:0000256" key="2">
    <source>
        <dbReference type="ARBA" id="ARBA00005551"/>
    </source>
</evidence>
<feature type="transmembrane region" description="Helical" evidence="7">
    <location>
        <begin position="30"/>
        <end position="51"/>
    </location>
</feature>